<accession>A0ABQ9XHB0</accession>
<proteinExistence type="predicted"/>
<dbReference type="Proteomes" id="UP001281761">
    <property type="component" value="Unassembled WGS sequence"/>
</dbReference>
<evidence type="ECO:0000313" key="2">
    <source>
        <dbReference type="EMBL" id="KAK2950717.1"/>
    </source>
</evidence>
<keyword evidence="3" id="KW-1185">Reference proteome</keyword>
<dbReference type="EMBL" id="JARBJD010000131">
    <property type="protein sequence ID" value="KAK2950717.1"/>
    <property type="molecule type" value="Genomic_DNA"/>
</dbReference>
<protein>
    <submittedName>
        <fullName evidence="2">Uncharacterized protein</fullName>
    </submittedName>
</protein>
<reference evidence="2 3" key="1">
    <citation type="journal article" date="2022" name="bioRxiv">
        <title>Genomics of Preaxostyla Flagellates Illuminates Evolutionary Transitions and the Path Towards Mitochondrial Loss.</title>
        <authorList>
            <person name="Novak L.V.F."/>
            <person name="Treitli S.C."/>
            <person name="Pyrih J."/>
            <person name="Halakuc P."/>
            <person name="Pipaliya S.V."/>
            <person name="Vacek V."/>
            <person name="Brzon O."/>
            <person name="Soukal P."/>
            <person name="Eme L."/>
            <person name="Dacks J.B."/>
            <person name="Karnkowska A."/>
            <person name="Elias M."/>
            <person name="Hampl V."/>
        </authorList>
    </citation>
    <scope>NUCLEOTIDE SEQUENCE [LARGE SCALE GENOMIC DNA]</scope>
    <source>
        <strain evidence="2">NAU3</strain>
        <tissue evidence="2">Gut</tissue>
    </source>
</reference>
<name>A0ABQ9XHB0_9EUKA</name>
<organism evidence="2 3">
    <name type="scientific">Blattamonas nauphoetae</name>
    <dbReference type="NCBI Taxonomy" id="2049346"/>
    <lineage>
        <taxon>Eukaryota</taxon>
        <taxon>Metamonada</taxon>
        <taxon>Preaxostyla</taxon>
        <taxon>Oxymonadida</taxon>
        <taxon>Blattamonas</taxon>
    </lineage>
</organism>
<gene>
    <name evidence="2" type="ORF">BLNAU_14388</name>
</gene>
<evidence type="ECO:0000256" key="1">
    <source>
        <dbReference type="SAM" id="MobiDB-lite"/>
    </source>
</evidence>
<feature type="region of interest" description="Disordered" evidence="1">
    <location>
        <begin position="79"/>
        <end position="117"/>
    </location>
</feature>
<evidence type="ECO:0000313" key="3">
    <source>
        <dbReference type="Proteomes" id="UP001281761"/>
    </source>
</evidence>
<sequence>MLGRDFLRCPKIFSSLFEWEMDEGVVGVDEEAFVFVRLSEESRTTIDVRSIRISHPFIAIKHQERIISENNHHTITQTTAATTARPAWAGRAESQSTARATDDAVERQKKENGNDVGSREGEVQVLLLVELRKRTGFSKSESLLKERRSIRQGMEGASRQRWRAMRRQCRQSRRGGRMRQVGVLRNLIPNKGEDIIELIRDTTNPRDNSELVISRDQLGATSIRFARHHHLETDLGEGGDARVDKDHTQTVFAVH</sequence>
<feature type="compositionally biased region" description="Low complexity" evidence="1">
    <location>
        <begin position="79"/>
        <end position="92"/>
    </location>
</feature>
<comment type="caution">
    <text evidence="2">The sequence shown here is derived from an EMBL/GenBank/DDBJ whole genome shotgun (WGS) entry which is preliminary data.</text>
</comment>
<feature type="compositionally biased region" description="Basic and acidic residues" evidence="1">
    <location>
        <begin position="100"/>
        <end position="117"/>
    </location>
</feature>